<protein>
    <submittedName>
        <fullName evidence="2">Tripartite tricarboxylate transporter substrate binding protein</fullName>
    </submittedName>
</protein>
<evidence type="ECO:0000256" key="1">
    <source>
        <dbReference type="ARBA" id="ARBA00006987"/>
    </source>
</evidence>
<evidence type="ECO:0000313" key="2">
    <source>
        <dbReference type="EMBL" id="AWB35664.1"/>
    </source>
</evidence>
<dbReference type="InterPro" id="IPR042100">
    <property type="entry name" value="Bug_dom1"/>
</dbReference>
<dbReference type="Proteomes" id="UP000244571">
    <property type="component" value="Chromosome"/>
</dbReference>
<reference evidence="2 3" key="1">
    <citation type="submission" date="2018-04" db="EMBL/GenBank/DDBJ databases">
        <title>Bordetella sp. HZ20 isolated from seawater.</title>
        <authorList>
            <person name="Sun C."/>
        </authorList>
    </citation>
    <scope>NUCLEOTIDE SEQUENCE [LARGE SCALE GENOMIC DNA]</scope>
    <source>
        <strain evidence="2 3">HZ20</strain>
    </source>
</reference>
<dbReference type="KEGG" id="boz:DBV39_05665"/>
<name>A0A2R4XPC0_9BURK</name>
<dbReference type="InterPro" id="IPR005064">
    <property type="entry name" value="BUG"/>
</dbReference>
<dbReference type="PANTHER" id="PTHR42928:SF5">
    <property type="entry name" value="BLR1237 PROTEIN"/>
    <property type="match status" value="1"/>
</dbReference>
<organism evidence="2 3">
    <name type="scientific">Orrella marina</name>
    <dbReference type="NCBI Taxonomy" id="2163011"/>
    <lineage>
        <taxon>Bacteria</taxon>
        <taxon>Pseudomonadati</taxon>
        <taxon>Pseudomonadota</taxon>
        <taxon>Betaproteobacteria</taxon>
        <taxon>Burkholderiales</taxon>
        <taxon>Alcaligenaceae</taxon>
        <taxon>Orrella</taxon>
    </lineage>
</organism>
<gene>
    <name evidence="2" type="ORF">DBV39_05665</name>
</gene>
<dbReference type="SUPFAM" id="SSF53850">
    <property type="entry name" value="Periplasmic binding protein-like II"/>
    <property type="match status" value="1"/>
</dbReference>
<comment type="similarity">
    <text evidence="1">Belongs to the UPF0065 (bug) family.</text>
</comment>
<evidence type="ECO:0000313" key="3">
    <source>
        <dbReference type="Proteomes" id="UP000244571"/>
    </source>
</evidence>
<dbReference type="Pfam" id="PF03401">
    <property type="entry name" value="TctC"/>
    <property type="match status" value="1"/>
</dbReference>
<keyword evidence="3" id="KW-1185">Reference proteome</keyword>
<proteinExistence type="inferred from homology"/>
<dbReference type="PANTHER" id="PTHR42928">
    <property type="entry name" value="TRICARBOXYLATE-BINDING PROTEIN"/>
    <property type="match status" value="1"/>
</dbReference>
<dbReference type="OrthoDB" id="8677768at2"/>
<sequence>MTGVMLAASGAALAQNYPDRPIKFVVPYPPGGISDTASRLVAAAMEKKLGTPFVIENRAGAASSVASTHVANQPADGYTIYAAPVSLVINPTLQGSVQYDPFKDFTPISMMASSPFILQTHPSVPAKDVKELIELIKASPGEYAIGTSGMGSINHLSSEYFLKEYGLDMLVVHYKGGMPAAQGLLGNQTQLMFSAASEALPLIAGGKTNGLAITSQDPQPSISDLPSLNQATGSKDFEAIFWLAVVAPAGLDKDIQNKLSTTMQELGQDEKLRADLLNLGIVLTTSTPEQVTENLKRDEAKWSELLKEIKVK</sequence>
<dbReference type="Gene3D" id="3.40.190.150">
    <property type="entry name" value="Bordetella uptake gene, domain 1"/>
    <property type="match status" value="1"/>
</dbReference>
<dbReference type="EMBL" id="CP028901">
    <property type="protein sequence ID" value="AWB35664.1"/>
    <property type="molecule type" value="Genomic_DNA"/>
</dbReference>
<dbReference type="Gene3D" id="3.40.190.10">
    <property type="entry name" value="Periplasmic binding protein-like II"/>
    <property type="match status" value="1"/>
</dbReference>
<dbReference type="CDD" id="cd07012">
    <property type="entry name" value="PBP2_Bug_TTT"/>
    <property type="match status" value="1"/>
</dbReference>
<dbReference type="AlphaFoldDB" id="A0A2R4XPC0"/>
<accession>A0A2R4XPC0</accession>
<dbReference type="PIRSF" id="PIRSF017082">
    <property type="entry name" value="YflP"/>
    <property type="match status" value="1"/>
</dbReference>